<organism evidence="1">
    <name type="scientific">human gut metagenome</name>
    <dbReference type="NCBI Taxonomy" id="408170"/>
    <lineage>
        <taxon>unclassified sequences</taxon>
        <taxon>metagenomes</taxon>
        <taxon>organismal metagenomes</taxon>
    </lineage>
</organism>
<dbReference type="EMBL" id="AZMM01010593">
    <property type="protein sequence ID" value="ETJ34997.1"/>
    <property type="molecule type" value="Genomic_DNA"/>
</dbReference>
<gene>
    <name evidence="1" type="ORF">Q604_UNBC10593G0001</name>
</gene>
<reference evidence="1" key="1">
    <citation type="submission" date="2013-12" db="EMBL/GenBank/DDBJ databases">
        <title>A Varibaculum cambriense genome reconstructed from a premature infant gut community with otherwise low bacterial novelty that shifts toward anaerobic metabolism during the third week of life.</title>
        <authorList>
            <person name="Brown C.T."/>
            <person name="Sharon I."/>
            <person name="Thomas B.C."/>
            <person name="Castelle C.J."/>
            <person name="Morowitz M.J."/>
            <person name="Banfield J.F."/>
        </authorList>
    </citation>
    <scope>NUCLEOTIDE SEQUENCE</scope>
</reference>
<dbReference type="AlphaFoldDB" id="W1XXL4"/>
<protein>
    <submittedName>
        <fullName evidence="1">Polysaccharide deacetylase protein</fullName>
    </submittedName>
</protein>
<comment type="caution">
    <text evidence="1">The sequence shown here is derived from an EMBL/GenBank/DDBJ whole genome shotgun (WGS) entry which is preliminary data.</text>
</comment>
<evidence type="ECO:0000313" key="1">
    <source>
        <dbReference type="EMBL" id="ETJ34997.1"/>
    </source>
</evidence>
<name>W1XXL4_9ZZZZ</name>
<sequence length="50" mass="5589">DKRVVAISSVDLNSVDFKNLIDINDKRVVAINSEIYTTKNSVTLTTAFLF</sequence>
<feature type="non-terminal residue" evidence="1">
    <location>
        <position position="1"/>
    </location>
</feature>
<accession>W1XXL4</accession>
<proteinExistence type="predicted"/>